<dbReference type="Proteomes" id="UP000470022">
    <property type="component" value="Chromosome"/>
</dbReference>
<keyword evidence="2" id="KW-1185">Reference proteome</keyword>
<proteinExistence type="predicted"/>
<gene>
    <name evidence="1" type="ORF">GL267_001110</name>
</gene>
<protein>
    <submittedName>
        <fullName evidence="1">DUF692 domain-containing protein</fullName>
    </submittedName>
</protein>
<organism evidence="1 2">
    <name type="scientific">Acidithiobacillus ferrianus</name>
    <dbReference type="NCBI Taxonomy" id="2678518"/>
    <lineage>
        <taxon>Bacteria</taxon>
        <taxon>Pseudomonadati</taxon>
        <taxon>Pseudomonadota</taxon>
        <taxon>Acidithiobacillia</taxon>
        <taxon>Acidithiobacillales</taxon>
        <taxon>Acidithiobacillaceae</taxon>
        <taxon>Acidithiobacillus</taxon>
    </lineage>
</organism>
<evidence type="ECO:0000313" key="1">
    <source>
        <dbReference type="EMBL" id="XRI69316.1"/>
    </source>
</evidence>
<name>A0ACD5H7F0_9PROT</name>
<accession>A0ACD5H7F0</accession>
<reference evidence="1" key="1">
    <citation type="submission" date="2023-06" db="EMBL/GenBank/DDBJ databases">
        <title>Complete and circular genome of Acidithiobacillus ferrianus DSM 107098.</title>
        <authorList>
            <person name="Norris P.R."/>
            <person name="Falagan C."/>
            <person name="Moya-Beltran A."/>
            <person name="Castro M."/>
            <person name="Quatrini R."/>
            <person name="Johnson D.B."/>
        </authorList>
    </citation>
    <scope>NUCLEOTIDE SEQUENCE</scope>
    <source>
        <strain evidence="1">MG</strain>
    </source>
</reference>
<evidence type="ECO:0000313" key="2">
    <source>
        <dbReference type="Proteomes" id="UP000470022"/>
    </source>
</evidence>
<dbReference type="EMBL" id="CP127523">
    <property type="protein sequence ID" value="XRI69316.1"/>
    <property type="molecule type" value="Genomic_DNA"/>
</dbReference>
<sequence>MPERDAVPSAGHPIGPGALGLGLRREFLQQILDTPGHGVDFFELAPENWIGFGGRPAARLRVLTEKHPFICHGLSLSIGGPAPLDMELLKAIQDFMAIHGIHHYSEHLAYCADHGQLYDLLPLPFTEEMVLHLARRIRRVQDFLQKPLIVENTAYYGGFHHNTLTEQEFLLAVLEEADCLLLLDLNNLHVNSVNHHYDATGFLRALPAGRIAYQHIAGYARHPQGWLIDTHDAAVDTPVWELLRLSADLFGALPTLLEWDNQIPPLPQLLGELRGARQSRPARGTH</sequence>